<sequence length="275" mass="29854">MQYSTPHRPGAARHGENFKVRQYSRQAFAGLADPVLQVDWFEMAGPTFPPHPHAGFSAVTYLFEDSGNGFINRDSMGNQCEIPAGAMHWSRASRGLVHEEFPIPGKGPVKGLQIFINIPEAYQLDPPAAFHVPEDDMEPLVGEGWISRVAVKGTTLAGDREALPAPVLIEETRIAGYKERAFDVPTGWGGLIILLEGTATLMGGPELQAQQAIAFKAEENEQLVVKGASADVRFVIIAGKRTNQPAFQHGPLTMASAELLQGRLESLNRGEFGTI</sequence>
<evidence type="ECO:0000259" key="4">
    <source>
        <dbReference type="Pfam" id="PF05726"/>
    </source>
</evidence>
<name>A0ABV7D6P4_9PROT</name>
<dbReference type="InterPro" id="IPR003829">
    <property type="entry name" value="Pirin_N_dom"/>
</dbReference>
<evidence type="ECO:0000259" key="3">
    <source>
        <dbReference type="Pfam" id="PF02678"/>
    </source>
</evidence>
<dbReference type="InterPro" id="IPR012093">
    <property type="entry name" value="Pirin"/>
</dbReference>
<accession>A0ABV7D6P4</accession>
<feature type="domain" description="Pirin C-terminal" evidence="4">
    <location>
        <begin position="174"/>
        <end position="273"/>
    </location>
</feature>
<protein>
    <submittedName>
        <fullName evidence="5">Pirin family protein</fullName>
    </submittedName>
</protein>
<dbReference type="PANTHER" id="PTHR13903">
    <property type="entry name" value="PIRIN-RELATED"/>
    <property type="match status" value="1"/>
</dbReference>
<comment type="caution">
    <text evidence="5">The sequence shown here is derived from an EMBL/GenBank/DDBJ whole genome shotgun (WGS) entry which is preliminary data.</text>
</comment>
<dbReference type="InterPro" id="IPR014710">
    <property type="entry name" value="RmlC-like_jellyroll"/>
</dbReference>
<comment type="similarity">
    <text evidence="1 2">Belongs to the pirin family.</text>
</comment>
<evidence type="ECO:0000313" key="6">
    <source>
        <dbReference type="Proteomes" id="UP001595444"/>
    </source>
</evidence>
<reference evidence="6" key="1">
    <citation type="journal article" date="2019" name="Int. J. Syst. Evol. Microbiol.">
        <title>The Global Catalogue of Microorganisms (GCM) 10K type strain sequencing project: providing services to taxonomists for standard genome sequencing and annotation.</title>
        <authorList>
            <consortium name="The Broad Institute Genomics Platform"/>
            <consortium name="The Broad Institute Genome Sequencing Center for Infectious Disease"/>
            <person name="Wu L."/>
            <person name="Ma J."/>
        </authorList>
    </citation>
    <scope>NUCLEOTIDE SEQUENCE [LARGE SCALE GENOMIC DNA]</scope>
    <source>
        <strain evidence="6">KCTC 62164</strain>
    </source>
</reference>
<dbReference type="Pfam" id="PF02678">
    <property type="entry name" value="Pirin"/>
    <property type="match status" value="1"/>
</dbReference>
<dbReference type="SUPFAM" id="SSF51182">
    <property type="entry name" value="RmlC-like cupins"/>
    <property type="match status" value="1"/>
</dbReference>
<evidence type="ECO:0000313" key="5">
    <source>
        <dbReference type="EMBL" id="MFC3052878.1"/>
    </source>
</evidence>
<keyword evidence="6" id="KW-1185">Reference proteome</keyword>
<feature type="domain" description="Pirin N-terminal" evidence="3">
    <location>
        <begin position="43"/>
        <end position="116"/>
    </location>
</feature>
<dbReference type="PIRSF" id="PIRSF006232">
    <property type="entry name" value="Pirin"/>
    <property type="match status" value="1"/>
</dbReference>
<organism evidence="5 6">
    <name type="scientific">Kordiimonas pumila</name>
    <dbReference type="NCBI Taxonomy" id="2161677"/>
    <lineage>
        <taxon>Bacteria</taxon>
        <taxon>Pseudomonadati</taxon>
        <taxon>Pseudomonadota</taxon>
        <taxon>Alphaproteobacteria</taxon>
        <taxon>Kordiimonadales</taxon>
        <taxon>Kordiimonadaceae</taxon>
        <taxon>Kordiimonas</taxon>
    </lineage>
</organism>
<dbReference type="InterPro" id="IPR011051">
    <property type="entry name" value="RmlC_Cupin_sf"/>
</dbReference>
<evidence type="ECO:0000256" key="1">
    <source>
        <dbReference type="ARBA" id="ARBA00008416"/>
    </source>
</evidence>
<dbReference type="Proteomes" id="UP001595444">
    <property type="component" value="Unassembled WGS sequence"/>
</dbReference>
<dbReference type="Gene3D" id="2.60.120.10">
    <property type="entry name" value="Jelly Rolls"/>
    <property type="match status" value="2"/>
</dbReference>
<dbReference type="PANTHER" id="PTHR13903:SF8">
    <property type="entry name" value="PIRIN"/>
    <property type="match status" value="1"/>
</dbReference>
<evidence type="ECO:0000256" key="2">
    <source>
        <dbReference type="RuleBase" id="RU003457"/>
    </source>
</evidence>
<dbReference type="RefSeq" id="WP_194213485.1">
    <property type="nucleotide sequence ID" value="NZ_CP061205.1"/>
</dbReference>
<gene>
    <name evidence="5" type="ORF">ACFOKA_13265</name>
</gene>
<dbReference type="EMBL" id="JBHRSL010000010">
    <property type="protein sequence ID" value="MFC3052878.1"/>
    <property type="molecule type" value="Genomic_DNA"/>
</dbReference>
<proteinExistence type="inferred from homology"/>
<dbReference type="InterPro" id="IPR008778">
    <property type="entry name" value="Pirin_C_dom"/>
</dbReference>
<dbReference type="Pfam" id="PF05726">
    <property type="entry name" value="Pirin_C"/>
    <property type="match status" value="1"/>
</dbReference>